<proteinExistence type="inferred from homology"/>
<evidence type="ECO:0000256" key="8">
    <source>
        <dbReference type="ARBA" id="ARBA00022729"/>
    </source>
</evidence>
<dbReference type="SMART" id="SM00631">
    <property type="entry name" value="Zn_pept"/>
    <property type="match status" value="1"/>
</dbReference>
<keyword evidence="6" id="KW-0645">Protease</keyword>
<evidence type="ECO:0000256" key="3">
    <source>
        <dbReference type="ARBA" id="ARBA00005988"/>
    </source>
</evidence>
<dbReference type="PROSITE" id="PS50038">
    <property type="entry name" value="FZ"/>
    <property type="match status" value="1"/>
</dbReference>
<keyword evidence="13" id="KW-0325">Glycoprotein</keyword>
<evidence type="ECO:0000256" key="7">
    <source>
        <dbReference type="ARBA" id="ARBA00022723"/>
    </source>
</evidence>
<evidence type="ECO:0000256" key="2">
    <source>
        <dbReference type="ARBA" id="ARBA00004613"/>
    </source>
</evidence>
<dbReference type="FunFam" id="2.60.40.1120:FF:000021">
    <property type="entry name" value="Carboxypeptidase Z"/>
    <property type="match status" value="1"/>
</dbReference>
<evidence type="ECO:0008006" key="20">
    <source>
        <dbReference type="Google" id="ProtNLM"/>
    </source>
</evidence>
<evidence type="ECO:0000256" key="1">
    <source>
        <dbReference type="ARBA" id="ARBA00001947"/>
    </source>
</evidence>
<evidence type="ECO:0000256" key="6">
    <source>
        <dbReference type="ARBA" id="ARBA00022670"/>
    </source>
</evidence>
<dbReference type="Proteomes" id="UP000265100">
    <property type="component" value="Chromosome 3"/>
</dbReference>
<keyword evidence="4" id="KW-0964">Secreted</keyword>
<comment type="subcellular location">
    <subcellularLocation>
        <location evidence="2">Secreted</location>
    </subcellularLocation>
</comment>
<dbReference type="InterPro" id="IPR050753">
    <property type="entry name" value="Peptidase_M14_domain"/>
</dbReference>
<evidence type="ECO:0000256" key="12">
    <source>
        <dbReference type="ARBA" id="ARBA00023157"/>
    </source>
</evidence>
<dbReference type="Ensembl" id="ENSACLT00000006214.2">
    <property type="protein sequence ID" value="ENSACLP00000006075.2"/>
    <property type="gene ID" value="ENSACLG00000004095.2"/>
</dbReference>
<dbReference type="PRINTS" id="PR00765">
    <property type="entry name" value="CRBOXYPTASEA"/>
</dbReference>
<evidence type="ECO:0000256" key="15">
    <source>
        <dbReference type="PROSITE-ProRule" id="PRU01379"/>
    </source>
</evidence>
<reference evidence="18" key="3">
    <citation type="submission" date="2025-09" db="UniProtKB">
        <authorList>
            <consortium name="Ensembl"/>
        </authorList>
    </citation>
    <scope>IDENTIFICATION</scope>
</reference>
<name>A0A3P8NMP3_ASTCA</name>
<feature type="domain" description="FZ" evidence="16">
    <location>
        <begin position="70"/>
        <end position="202"/>
    </location>
</feature>
<evidence type="ECO:0000313" key="19">
    <source>
        <dbReference type="Proteomes" id="UP000265100"/>
    </source>
</evidence>
<dbReference type="CDD" id="cd11308">
    <property type="entry name" value="Peptidase_M14NE-CP-C_like"/>
    <property type="match status" value="1"/>
</dbReference>
<dbReference type="InterPro" id="IPR057246">
    <property type="entry name" value="CARBOXYPEPT_ZN_1"/>
</dbReference>
<comment type="similarity">
    <text evidence="3 15">Belongs to the peptidase M14 family.</text>
</comment>
<dbReference type="Gene3D" id="1.10.2000.10">
    <property type="entry name" value="Frizzled cysteine-rich domain"/>
    <property type="match status" value="1"/>
</dbReference>
<keyword evidence="5" id="KW-0121">Carboxypeptidase</keyword>
<dbReference type="Pfam" id="PF13620">
    <property type="entry name" value="CarboxypepD_reg"/>
    <property type="match status" value="1"/>
</dbReference>
<dbReference type="Pfam" id="PF01392">
    <property type="entry name" value="Fz"/>
    <property type="match status" value="1"/>
</dbReference>
<dbReference type="PROSITE" id="PS52035">
    <property type="entry name" value="PEPTIDASE_M14"/>
    <property type="match status" value="1"/>
</dbReference>
<dbReference type="Gene3D" id="3.40.630.10">
    <property type="entry name" value="Zn peptidases"/>
    <property type="match status" value="1"/>
</dbReference>
<keyword evidence="12 14" id="KW-1015">Disulfide bond</keyword>
<dbReference type="Bgee" id="ENSACLG00000004095">
    <property type="expression patterns" value="Expressed in anal fin and 3 other cell types or tissues"/>
</dbReference>
<dbReference type="PROSITE" id="PS00132">
    <property type="entry name" value="CARBOXYPEPT_ZN_1"/>
    <property type="match status" value="1"/>
</dbReference>
<evidence type="ECO:0000256" key="11">
    <source>
        <dbReference type="ARBA" id="ARBA00023049"/>
    </source>
</evidence>
<dbReference type="GO" id="GO:0008270">
    <property type="term" value="F:zinc ion binding"/>
    <property type="evidence" value="ECO:0007669"/>
    <property type="project" value="InterPro"/>
</dbReference>
<comment type="caution">
    <text evidence="14">Lacks conserved residue(s) required for the propagation of feature annotation.</text>
</comment>
<dbReference type="InterPro" id="IPR057247">
    <property type="entry name" value="CARBOXYPEPT_ZN_2"/>
</dbReference>
<comment type="cofactor">
    <cofactor evidence="1">
        <name>Zn(2+)</name>
        <dbReference type="ChEBI" id="CHEBI:29105"/>
    </cofactor>
</comment>
<dbReference type="AlphaFoldDB" id="A0A3P8NMP3"/>
<evidence type="ECO:0000256" key="10">
    <source>
        <dbReference type="ARBA" id="ARBA00022833"/>
    </source>
</evidence>
<evidence type="ECO:0000256" key="9">
    <source>
        <dbReference type="ARBA" id="ARBA00022801"/>
    </source>
</evidence>
<evidence type="ECO:0000256" key="14">
    <source>
        <dbReference type="PROSITE-ProRule" id="PRU00090"/>
    </source>
</evidence>
<evidence type="ECO:0000259" key="16">
    <source>
        <dbReference type="PROSITE" id="PS50038"/>
    </source>
</evidence>
<protein>
    <recommendedName>
        <fullName evidence="20">FZ domain-containing protein</fullName>
    </recommendedName>
</protein>
<sequence>MLVIKWLTELLGGKFCRLGTLQRAHSRPLAQCVRCHIETEHKCRKVRIMLLILLQLLVFASCAPPRCDPKFRGQCKPIIEEKPKCTDLMLSYCDDMPYAQTMFPNILGHKTREDAEAGAEYLLISVAESLLGGDCNPEIRMLGCSVLAPRCEKEKVLKPCRSTCEAVRRRCSRTFDKIQMAWPYFLDCDRFFVSDQEGCYDPLEGLRGQEEEEAADGLDILLTADSPDTLQFTYHSNTDLISVLKKTEEQCSGIARTYSIGRSMEGRELLVIEFSNNPGEHELLEPEVKYIGNMHGNEVLGRQLLIYLAQHLCSEYLLGNERIQTLINTTRIHILPSMNPDGYELAVSGVSDNNYDFEQEDQRYDSWNIGRNNAQNIDLNRNFPDLTSIVYRRRRQKGYRTDHILIPDYYWFGKVAPETYAVMKWVRSIPFVLSANFHGGDLVVSYPYDLSKHPLGHEMFCPTPDDKVFKFIAATYANAHETMSNENARCGSSRTQSQKGIVNAAQWSSLAGGMQDFNYLHTNCFEVTVNVGCDRFPPEEELAFAWHENQESLLSFMETAHRGIKGIVKDEKGNAIKGARISVRGIQHDITTAENGDYWRLLTPGIHIVSASGQGYTRATKRIQVPSRMKTAGRVDFVLPKAPVNFDPQEEDFSSYDKFDPYNQYQHYTQMADLSQNQEERAEKPWWWNYFALPGVPSPTWLLKQY</sequence>
<dbReference type="GeneTree" id="ENSGT00940000156391"/>
<dbReference type="PANTHER" id="PTHR11532:SF63">
    <property type="entry name" value="CARBOXYPEPTIDASE Z"/>
    <property type="match status" value="1"/>
</dbReference>
<dbReference type="SUPFAM" id="SSF53187">
    <property type="entry name" value="Zn-dependent exopeptidases"/>
    <property type="match status" value="1"/>
</dbReference>
<dbReference type="InterPro" id="IPR008969">
    <property type="entry name" value="CarboxyPept-like_regulatory"/>
</dbReference>
<dbReference type="GO" id="GO:0016485">
    <property type="term" value="P:protein processing"/>
    <property type="evidence" value="ECO:0007669"/>
    <property type="project" value="TreeGrafter"/>
</dbReference>
<dbReference type="PANTHER" id="PTHR11532">
    <property type="entry name" value="PROTEASE M14 CARBOXYPEPTIDASE"/>
    <property type="match status" value="1"/>
</dbReference>
<feature type="disulfide bond" evidence="14">
    <location>
        <begin position="164"/>
        <end position="188"/>
    </location>
</feature>
<dbReference type="PROSITE" id="PS00133">
    <property type="entry name" value="CARBOXYPEPT_ZN_2"/>
    <property type="match status" value="1"/>
</dbReference>
<dbReference type="SUPFAM" id="SSF49464">
    <property type="entry name" value="Carboxypeptidase regulatory domain-like"/>
    <property type="match status" value="1"/>
</dbReference>
<accession>A0A3P8NMP3</accession>
<keyword evidence="10" id="KW-0862">Zinc</keyword>
<evidence type="ECO:0000259" key="17">
    <source>
        <dbReference type="PROSITE" id="PS52035"/>
    </source>
</evidence>
<dbReference type="Pfam" id="PF00246">
    <property type="entry name" value="Peptidase_M14"/>
    <property type="match status" value="1"/>
</dbReference>
<keyword evidence="9" id="KW-0378">Hydrolase</keyword>
<keyword evidence="7" id="KW-0479">Metal-binding</keyword>
<dbReference type="GO" id="GO:0005615">
    <property type="term" value="C:extracellular space"/>
    <property type="evidence" value="ECO:0007669"/>
    <property type="project" value="TreeGrafter"/>
</dbReference>
<dbReference type="SUPFAM" id="SSF63501">
    <property type="entry name" value="Frizzled cysteine-rich domain"/>
    <property type="match status" value="1"/>
</dbReference>
<evidence type="ECO:0000313" key="18">
    <source>
        <dbReference type="Ensembl" id="ENSACLP00000006075.2"/>
    </source>
</evidence>
<evidence type="ECO:0000256" key="13">
    <source>
        <dbReference type="ARBA" id="ARBA00023180"/>
    </source>
</evidence>
<dbReference type="FunFam" id="3.40.630.10:FF:000013">
    <property type="entry name" value="carboxypeptidase N catalytic chain"/>
    <property type="match status" value="1"/>
</dbReference>
<dbReference type="Gene3D" id="2.60.40.1120">
    <property type="entry name" value="Carboxypeptidase-like, regulatory domain"/>
    <property type="match status" value="1"/>
</dbReference>
<dbReference type="InterPro" id="IPR036790">
    <property type="entry name" value="Frizzled_dom_sf"/>
</dbReference>
<organism evidence="18 19">
    <name type="scientific">Astatotilapia calliptera</name>
    <name type="common">Eastern happy</name>
    <name type="synonym">Chromis callipterus</name>
    <dbReference type="NCBI Taxonomy" id="8154"/>
    <lineage>
        <taxon>Eukaryota</taxon>
        <taxon>Metazoa</taxon>
        <taxon>Chordata</taxon>
        <taxon>Craniata</taxon>
        <taxon>Vertebrata</taxon>
        <taxon>Euteleostomi</taxon>
        <taxon>Actinopterygii</taxon>
        <taxon>Neopterygii</taxon>
        <taxon>Teleostei</taxon>
        <taxon>Neoteleostei</taxon>
        <taxon>Acanthomorphata</taxon>
        <taxon>Ovalentaria</taxon>
        <taxon>Cichlomorphae</taxon>
        <taxon>Cichliformes</taxon>
        <taxon>Cichlidae</taxon>
        <taxon>African cichlids</taxon>
        <taxon>Pseudocrenilabrinae</taxon>
        <taxon>Haplochromini</taxon>
        <taxon>Astatotilapia</taxon>
    </lineage>
</organism>
<gene>
    <name evidence="18" type="primary">CPZ</name>
</gene>
<evidence type="ECO:0000256" key="5">
    <source>
        <dbReference type="ARBA" id="ARBA00022645"/>
    </source>
</evidence>
<reference evidence="18" key="1">
    <citation type="submission" date="2018-05" db="EMBL/GenBank/DDBJ databases">
        <authorList>
            <person name="Datahose"/>
        </authorList>
    </citation>
    <scope>NUCLEOTIDE SEQUENCE</scope>
</reference>
<dbReference type="SMART" id="SM00063">
    <property type="entry name" value="FRI"/>
    <property type="match status" value="1"/>
</dbReference>
<keyword evidence="19" id="KW-1185">Reference proteome</keyword>
<keyword evidence="11" id="KW-0482">Metalloprotease</keyword>
<evidence type="ECO:0000256" key="4">
    <source>
        <dbReference type="ARBA" id="ARBA00022525"/>
    </source>
</evidence>
<dbReference type="InterPro" id="IPR020067">
    <property type="entry name" value="Frizzled_dom"/>
</dbReference>
<dbReference type="GO" id="GO:0004181">
    <property type="term" value="F:metallocarboxypeptidase activity"/>
    <property type="evidence" value="ECO:0007669"/>
    <property type="project" value="InterPro"/>
</dbReference>
<keyword evidence="8" id="KW-0732">Signal</keyword>
<dbReference type="InterPro" id="IPR000834">
    <property type="entry name" value="Peptidase_M14"/>
</dbReference>
<feature type="domain" description="Peptidase M14" evidence="17">
    <location>
        <begin position="233"/>
        <end position="560"/>
    </location>
</feature>
<dbReference type="GO" id="GO:0006518">
    <property type="term" value="P:peptide metabolic process"/>
    <property type="evidence" value="ECO:0007669"/>
    <property type="project" value="TreeGrafter"/>
</dbReference>
<reference evidence="18" key="2">
    <citation type="submission" date="2025-08" db="UniProtKB">
        <authorList>
            <consortium name="Ensembl"/>
        </authorList>
    </citation>
    <scope>IDENTIFICATION</scope>
</reference>